<gene>
    <name evidence="1" type="ORF">QBC47DRAFT_378555</name>
</gene>
<sequence length="128" mass="14636">MKPTPKFLNVSTAYDIRDIRHADHAGMLWTFSNGNTWLTLKDKRLFLLPTEGLNHAVPGPETEEDWPIMGPDELKKVLASGEFPFLEELEDKWKKVQDRLDADPAFWARPSDLGSGCDKKKDEQIRPS</sequence>
<evidence type="ECO:0000313" key="2">
    <source>
        <dbReference type="Proteomes" id="UP001239445"/>
    </source>
</evidence>
<dbReference type="EMBL" id="MU839831">
    <property type="protein sequence ID" value="KAK1757175.1"/>
    <property type="molecule type" value="Genomic_DNA"/>
</dbReference>
<comment type="caution">
    <text evidence="1">The sequence shown here is derived from an EMBL/GenBank/DDBJ whole genome shotgun (WGS) entry which is preliminary data.</text>
</comment>
<proteinExistence type="predicted"/>
<organism evidence="1 2">
    <name type="scientific">Echria macrotheca</name>
    <dbReference type="NCBI Taxonomy" id="438768"/>
    <lineage>
        <taxon>Eukaryota</taxon>
        <taxon>Fungi</taxon>
        <taxon>Dikarya</taxon>
        <taxon>Ascomycota</taxon>
        <taxon>Pezizomycotina</taxon>
        <taxon>Sordariomycetes</taxon>
        <taxon>Sordariomycetidae</taxon>
        <taxon>Sordariales</taxon>
        <taxon>Schizotheciaceae</taxon>
        <taxon>Echria</taxon>
    </lineage>
</organism>
<protein>
    <submittedName>
        <fullName evidence="1">Uncharacterized protein</fullName>
    </submittedName>
</protein>
<evidence type="ECO:0000313" key="1">
    <source>
        <dbReference type="EMBL" id="KAK1757175.1"/>
    </source>
</evidence>
<dbReference type="Proteomes" id="UP001239445">
    <property type="component" value="Unassembled WGS sequence"/>
</dbReference>
<dbReference type="AlphaFoldDB" id="A0AAJ0BF75"/>
<accession>A0AAJ0BF75</accession>
<name>A0AAJ0BF75_9PEZI</name>
<reference evidence="1" key="1">
    <citation type="submission" date="2023-06" db="EMBL/GenBank/DDBJ databases">
        <title>Genome-scale phylogeny and comparative genomics of the fungal order Sordariales.</title>
        <authorList>
            <consortium name="Lawrence Berkeley National Laboratory"/>
            <person name="Hensen N."/>
            <person name="Bonometti L."/>
            <person name="Westerberg I."/>
            <person name="Brannstrom I.O."/>
            <person name="Guillou S."/>
            <person name="Cros-Aarteil S."/>
            <person name="Calhoun S."/>
            <person name="Haridas S."/>
            <person name="Kuo A."/>
            <person name="Mondo S."/>
            <person name="Pangilinan J."/>
            <person name="Riley R."/>
            <person name="Labutti K."/>
            <person name="Andreopoulos B."/>
            <person name="Lipzen A."/>
            <person name="Chen C."/>
            <person name="Yanf M."/>
            <person name="Daum C."/>
            <person name="Ng V."/>
            <person name="Clum A."/>
            <person name="Steindorff A."/>
            <person name="Ohm R."/>
            <person name="Martin F."/>
            <person name="Silar P."/>
            <person name="Natvig D."/>
            <person name="Lalanne C."/>
            <person name="Gautier V."/>
            <person name="Ament-Velasquez S.L."/>
            <person name="Kruys A."/>
            <person name="Hutchinson M.I."/>
            <person name="Powell A.J."/>
            <person name="Barry K."/>
            <person name="Miller A.N."/>
            <person name="Grigoriev I.V."/>
            <person name="Debuchy R."/>
            <person name="Gladieux P."/>
            <person name="Thoren M.H."/>
            <person name="Johannesson H."/>
        </authorList>
    </citation>
    <scope>NUCLEOTIDE SEQUENCE</scope>
    <source>
        <strain evidence="1">PSN4</strain>
    </source>
</reference>
<keyword evidence="2" id="KW-1185">Reference proteome</keyword>